<reference evidence="2" key="1">
    <citation type="journal article" date="2019" name="Int. J. Syst. Evol. Microbiol.">
        <title>The Global Catalogue of Microorganisms (GCM) 10K type strain sequencing project: providing services to taxonomists for standard genome sequencing and annotation.</title>
        <authorList>
            <consortium name="The Broad Institute Genomics Platform"/>
            <consortium name="The Broad Institute Genome Sequencing Center for Infectious Disease"/>
            <person name="Wu L."/>
            <person name="Ma J."/>
        </authorList>
    </citation>
    <scope>NUCLEOTIDE SEQUENCE [LARGE SCALE GENOMIC DNA]</scope>
    <source>
        <strain evidence="2">CGMCC 1.15297</strain>
    </source>
</reference>
<dbReference type="EMBL" id="BMID01000001">
    <property type="protein sequence ID" value="GGA11089.1"/>
    <property type="molecule type" value="Genomic_DNA"/>
</dbReference>
<keyword evidence="2" id="KW-1185">Reference proteome</keyword>
<dbReference type="Gene3D" id="3.30.2000.30">
    <property type="match status" value="1"/>
</dbReference>
<sequence length="144" mass="16024">MAALHRRFVMLEALLRAALIDWLRADPTLTDLGAIREEATGPITTPMLSIAASASRDWSTKTESGREVRIVIEHRSRGDAADTAIEMLSTIEARVLALPRDQTGFTLVASQFLRARNEKRSHNLRSSLLEFRFLLLTTPQGEPA</sequence>
<dbReference type="Proteomes" id="UP000603317">
    <property type="component" value="Unassembled WGS sequence"/>
</dbReference>
<organism evidence="1 2">
    <name type="scientific">Blastomonas marina</name>
    <dbReference type="NCBI Taxonomy" id="1867408"/>
    <lineage>
        <taxon>Bacteria</taxon>
        <taxon>Pseudomonadati</taxon>
        <taxon>Pseudomonadota</taxon>
        <taxon>Alphaproteobacteria</taxon>
        <taxon>Sphingomonadales</taxon>
        <taxon>Sphingomonadaceae</taxon>
        <taxon>Blastomonas</taxon>
    </lineage>
</organism>
<dbReference type="InterPro" id="IPR021508">
    <property type="entry name" value="Gp17-like"/>
</dbReference>
<gene>
    <name evidence="1" type="ORF">GCM10010923_22130</name>
</gene>
<accession>A0ABQ1FFX5</accession>
<evidence type="ECO:0000313" key="2">
    <source>
        <dbReference type="Proteomes" id="UP000603317"/>
    </source>
</evidence>
<dbReference type="Pfam" id="PF11367">
    <property type="entry name" value="Tail_completion_gp17"/>
    <property type="match status" value="1"/>
</dbReference>
<evidence type="ECO:0008006" key="3">
    <source>
        <dbReference type="Google" id="ProtNLM"/>
    </source>
</evidence>
<evidence type="ECO:0000313" key="1">
    <source>
        <dbReference type="EMBL" id="GGA11089.1"/>
    </source>
</evidence>
<proteinExistence type="predicted"/>
<protein>
    <recommendedName>
        <fullName evidence="3">DUF3168 domain-containing protein</fullName>
    </recommendedName>
</protein>
<name>A0ABQ1FFX5_9SPHN</name>
<dbReference type="InterPro" id="IPR053745">
    <property type="entry name" value="Viral_Tail_Comp_sf"/>
</dbReference>
<comment type="caution">
    <text evidence="1">The sequence shown here is derived from an EMBL/GenBank/DDBJ whole genome shotgun (WGS) entry which is preliminary data.</text>
</comment>